<dbReference type="Proteomes" id="UP000515733">
    <property type="component" value="Chromosome"/>
</dbReference>
<keyword evidence="3 7" id="KW-1133">Transmembrane helix</keyword>
<evidence type="ECO:0000256" key="6">
    <source>
        <dbReference type="ARBA" id="ARBA00029447"/>
    </source>
</evidence>
<evidence type="ECO:0000256" key="5">
    <source>
        <dbReference type="ARBA" id="ARBA00023224"/>
    </source>
</evidence>
<feature type="transmembrane region" description="Helical" evidence="7">
    <location>
        <begin position="199"/>
        <end position="220"/>
    </location>
</feature>
<dbReference type="OrthoDB" id="9806477at2"/>
<dbReference type="PRINTS" id="PR00260">
    <property type="entry name" value="CHEMTRNSDUCR"/>
</dbReference>
<dbReference type="InterPro" id="IPR024478">
    <property type="entry name" value="HlyB_4HB_MCP"/>
</dbReference>
<dbReference type="EMBL" id="LR778301">
    <property type="protein sequence ID" value="CAB1368389.1"/>
    <property type="molecule type" value="Genomic_DNA"/>
</dbReference>
<dbReference type="PROSITE" id="PS50885">
    <property type="entry name" value="HAMP"/>
    <property type="match status" value="1"/>
</dbReference>
<feature type="transmembrane region" description="Helical" evidence="7">
    <location>
        <begin position="12"/>
        <end position="33"/>
    </location>
</feature>
<dbReference type="InterPro" id="IPR003660">
    <property type="entry name" value="HAMP_dom"/>
</dbReference>
<dbReference type="RefSeq" id="WP_145771685.1">
    <property type="nucleotide sequence ID" value="NZ_LR778301.1"/>
</dbReference>
<evidence type="ECO:0000313" key="9">
    <source>
        <dbReference type="Proteomes" id="UP000515733"/>
    </source>
</evidence>
<evidence type="ECO:0000256" key="3">
    <source>
        <dbReference type="ARBA" id="ARBA00022989"/>
    </source>
</evidence>
<dbReference type="AlphaFoldDB" id="A0A6S6XZP3"/>
<comment type="subcellular location">
    <subcellularLocation>
        <location evidence="1">Membrane</location>
        <topology evidence="1">Multi-pass membrane protein</topology>
    </subcellularLocation>
</comment>
<dbReference type="GO" id="GO:0016020">
    <property type="term" value="C:membrane"/>
    <property type="evidence" value="ECO:0007669"/>
    <property type="project" value="UniProtKB-SubCell"/>
</dbReference>
<dbReference type="InterPro" id="IPR004089">
    <property type="entry name" value="MCPsignal_dom"/>
</dbReference>
<evidence type="ECO:0000256" key="7">
    <source>
        <dbReference type="SAM" id="Phobius"/>
    </source>
</evidence>
<dbReference type="KEGG" id="doe:DENOEST_1224"/>
<evidence type="ECO:0008006" key="10">
    <source>
        <dbReference type="Google" id="ProtNLM"/>
    </source>
</evidence>
<evidence type="ECO:0000256" key="2">
    <source>
        <dbReference type="ARBA" id="ARBA00022692"/>
    </source>
</evidence>
<dbReference type="Pfam" id="PF00015">
    <property type="entry name" value="MCPsignal"/>
    <property type="match status" value="1"/>
</dbReference>
<gene>
    <name evidence="8" type="ORF">DENOEST_1224</name>
</gene>
<dbReference type="GO" id="GO:0006935">
    <property type="term" value="P:chemotaxis"/>
    <property type="evidence" value="ECO:0007669"/>
    <property type="project" value="InterPro"/>
</dbReference>
<evidence type="ECO:0000313" key="8">
    <source>
        <dbReference type="EMBL" id="CAB1368389.1"/>
    </source>
</evidence>
<dbReference type="Gene3D" id="1.10.287.950">
    <property type="entry name" value="Methyl-accepting chemotaxis protein"/>
    <property type="match status" value="1"/>
</dbReference>
<dbReference type="GO" id="GO:0007165">
    <property type="term" value="P:signal transduction"/>
    <property type="evidence" value="ECO:0007669"/>
    <property type="project" value="UniProtKB-KW"/>
</dbReference>
<dbReference type="InterPro" id="IPR004090">
    <property type="entry name" value="Chemotax_Me-accpt_rcpt"/>
</dbReference>
<dbReference type="PROSITE" id="PS50111">
    <property type="entry name" value="CHEMOTAXIS_TRANSDUC_2"/>
    <property type="match status" value="1"/>
</dbReference>
<accession>A0A6S6XZP3</accession>
<dbReference type="FunFam" id="1.10.287.950:FF:000001">
    <property type="entry name" value="Methyl-accepting chemotaxis sensory transducer"/>
    <property type="match status" value="1"/>
</dbReference>
<keyword evidence="4 7" id="KW-0472">Membrane</keyword>
<dbReference type="SMART" id="SM00283">
    <property type="entry name" value="MA"/>
    <property type="match status" value="1"/>
</dbReference>
<comment type="similarity">
    <text evidence="6">Belongs to the methyl-accepting chemotaxis (MCP) protein family.</text>
</comment>
<evidence type="ECO:0000256" key="1">
    <source>
        <dbReference type="ARBA" id="ARBA00004141"/>
    </source>
</evidence>
<proteinExistence type="inferred from homology"/>
<dbReference type="SMART" id="SM00304">
    <property type="entry name" value="HAMP"/>
    <property type="match status" value="2"/>
</dbReference>
<dbReference type="SUPFAM" id="SSF58104">
    <property type="entry name" value="Methyl-accepting chemotaxis protein (MCP) signaling domain"/>
    <property type="match status" value="1"/>
</dbReference>
<evidence type="ECO:0000256" key="4">
    <source>
        <dbReference type="ARBA" id="ARBA00023136"/>
    </source>
</evidence>
<reference evidence="8 9" key="1">
    <citation type="submission" date="2020-03" db="EMBL/GenBank/DDBJ databases">
        <authorList>
            <consortium name="Genoscope - CEA"/>
            <person name="William W."/>
        </authorList>
    </citation>
    <scope>NUCLEOTIDE SEQUENCE [LARGE SCALE GENOMIC DNA]</scope>
    <source>
        <strain evidence="9">DSM 16959</strain>
    </source>
</reference>
<keyword evidence="5" id="KW-0807">Transducer</keyword>
<keyword evidence="2 7" id="KW-0812">Transmembrane</keyword>
<dbReference type="CDD" id="cd11386">
    <property type="entry name" value="MCP_signal"/>
    <property type="match status" value="1"/>
</dbReference>
<protein>
    <recommendedName>
        <fullName evidence="10">Methyl-accepting chemotaxis protein</fullName>
    </recommendedName>
</protein>
<organism evidence="8 9">
    <name type="scientific">Denitratisoma oestradiolicum</name>
    <dbReference type="NCBI Taxonomy" id="311182"/>
    <lineage>
        <taxon>Bacteria</taxon>
        <taxon>Pseudomonadati</taxon>
        <taxon>Pseudomonadota</taxon>
        <taxon>Betaproteobacteria</taxon>
        <taxon>Nitrosomonadales</taxon>
        <taxon>Sterolibacteriaceae</taxon>
        <taxon>Denitratisoma</taxon>
    </lineage>
</organism>
<dbReference type="GO" id="GO:0004888">
    <property type="term" value="F:transmembrane signaling receptor activity"/>
    <property type="evidence" value="ECO:0007669"/>
    <property type="project" value="InterPro"/>
</dbReference>
<sequence>MFFGVRISHRITYIIVMSCVLYVVAAAIGWAGLRAASLSLKAVYEERALPMQNLAQIDANIREDTLNILFAFEGAPGRPAAGLMDDSLSTLTDAIRKNEESYSALWTRYLSGFHPPEEKQLSDDFEAKHAAWLAKLKETRQAIDDRKLNNPGVVANFLYAVREERQAAVGALQKLIAYQAHFAKDEYEQAEKRYTLSRIMLMIFFGVGLMLIAGPAIMTWRHITRSLREAGEAASAIAAGDLVRPIPKAGDDEVGELMNKLGQMRNALHELITAIRQNVEILSAEADELSAAAAASAQAIESQTRAATSMASAVEDLSISIEQVGANAHEAYAVSRNSSVQAEEGGRIIDETACEMEQVAAAVNKNSDSIRELETFSSQISSIVQVIKEISDQTNLLALNAAIEAARAGEQGRGFAVVADEVRKLAERTRTSTQEIAGMIDKIQEGTQGAVRDMEAGVARVADGVRLATCAGESVTAIRNSAERAAQVVEEISQALNSQSTSAKEVARKVETIAQSTEENNTSVQKTAALAQQLAGLSNQLSQLAGRFQVA</sequence>
<dbReference type="PANTHER" id="PTHR32089:SF119">
    <property type="entry name" value="METHYL-ACCEPTING CHEMOTAXIS PROTEIN CTPL"/>
    <property type="match status" value="1"/>
</dbReference>
<dbReference type="PANTHER" id="PTHR32089">
    <property type="entry name" value="METHYL-ACCEPTING CHEMOTAXIS PROTEIN MCPB"/>
    <property type="match status" value="1"/>
</dbReference>
<keyword evidence="9" id="KW-1185">Reference proteome</keyword>
<dbReference type="Pfam" id="PF00672">
    <property type="entry name" value="HAMP"/>
    <property type="match status" value="1"/>
</dbReference>
<dbReference type="Pfam" id="PF12729">
    <property type="entry name" value="4HB_MCP_1"/>
    <property type="match status" value="1"/>
</dbReference>
<name>A0A6S6XZP3_9PROT</name>